<dbReference type="PANTHER" id="PTHR12233">
    <property type="entry name" value="VACUOLAR PROTEIN SORTING 26 RELATED"/>
    <property type="match status" value="1"/>
</dbReference>
<evidence type="ECO:0000313" key="2">
    <source>
        <dbReference type="EMBL" id="JAP91026.1"/>
    </source>
</evidence>
<dbReference type="EMBL" id="GDID01005580">
    <property type="protein sequence ID" value="JAP91026.1"/>
    <property type="molecule type" value="Transcribed_RNA"/>
</dbReference>
<dbReference type="InterPro" id="IPR028934">
    <property type="entry name" value="Vps26-related"/>
</dbReference>
<dbReference type="AlphaFoldDB" id="A0A146K5X1"/>
<gene>
    <name evidence="2" type="ORF">TPC1_17480</name>
</gene>
<organism evidence="2">
    <name type="scientific">Trepomonas sp. PC1</name>
    <dbReference type="NCBI Taxonomy" id="1076344"/>
    <lineage>
        <taxon>Eukaryota</taxon>
        <taxon>Metamonada</taxon>
        <taxon>Diplomonadida</taxon>
        <taxon>Hexamitidae</taxon>
        <taxon>Hexamitinae</taxon>
        <taxon>Trepomonas</taxon>
    </lineage>
</organism>
<proteinExistence type="inferred from homology"/>
<name>A0A146K5X1_9EUKA</name>
<evidence type="ECO:0000256" key="1">
    <source>
        <dbReference type="ARBA" id="ARBA00009100"/>
    </source>
</evidence>
<comment type="similarity">
    <text evidence="1">Belongs to the VPS26 family.</text>
</comment>
<accession>A0A146K5X1</accession>
<dbReference type="Gene3D" id="2.60.40.640">
    <property type="match status" value="2"/>
</dbReference>
<dbReference type="Pfam" id="PF03643">
    <property type="entry name" value="Vps26"/>
    <property type="match status" value="1"/>
</dbReference>
<dbReference type="InterPro" id="IPR014752">
    <property type="entry name" value="Arrestin-like_C"/>
</dbReference>
<sequence>MFGSKAGPVKFDFAVPAFKDLPIINREDEEKQYPVSQINGTKQLKGTLTLTQTSKVVNHDGVQVELVGQVLMSGKATNFFSKILQIGSAGSIAGSMSFNFDFSDVELSNESVCPAKALIQFKYYLIGRVMIKGKPVVGQLEFHLCCPIPRMPVVPNKSEVGAENALQIEIDVPNTNLDITKDIFTGKVHFINAQKKMEEMRIMIKRREAYRASAADQPITTDWFEVTNYQVMDGAPFRNEVIPMKLRLQSLKSLTPSVKTDFGKIEYQILLCVQDTDGQSYYKDIPIVLYRGE</sequence>
<protein>
    <submittedName>
        <fullName evidence="2">Vacuolar protein sorting-associated protein 26</fullName>
    </submittedName>
</protein>
<dbReference type="GO" id="GO:0006886">
    <property type="term" value="P:intracellular protein transport"/>
    <property type="evidence" value="ECO:0007669"/>
    <property type="project" value="InterPro"/>
</dbReference>
<reference evidence="2" key="1">
    <citation type="submission" date="2015-07" db="EMBL/GenBank/DDBJ databases">
        <title>Adaptation to a free-living lifestyle via gene acquisitions in the diplomonad Trepomonas sp. PC1.</title>
        <authorList>
            <person name="Xu F."/>
            <person name="Jerlstrom-Hultqvist J."/>
            <person name="Kolisko M."/>
            <person name="Simpson A.G.B."/>
            <person name="Roger A.J."/>
            <person name="Svard S.G."/>
            <person name="Andersson J.O."/>
        </authorList>
    </citation>
    <scope>NUCLEOTIDE SEQUENCE</scope>
    <source>
        <strain evidence="2">PC1</strain>
    </source>
</reference>